<evidence type="ECO:0000313" key="3">
    <source>
        <dbReference type="Proteomes" id="UP001295794"/>
    </source>
</evidence>
<dbReference type="AlphaFoldDB" id="A0AAD2Q280"/>
<comment type="caution">
    <text evidence="2">The sequence shown here is derived from an EMBL/GenBank/DDBJ whole genome shotgun (WGS) entry which is preliminary data.</text>
</comment>
<keyword evidence="3" id="KW-1185">Reference proteome</keyword>
<evidence type="ECO:0000313" key="2">
    <source>
        <dbReference type="EMBL" id="CAK5266202.1"/>
    </source>
</evidence>
<reference evidence="2" key="1">
    <citation type="submission" date="2023-11" db="EMBL/GenBank/DDBJ databases">
        <authorList>
            <person name="De Vega J J."/>
            <person name="De Vega J J."/>
        </authorList>
    </citation>
    <scope>NUCLEOTIDE SEQUENCE</scope>
</reference>
<name>A0AAD2Q280_9AGAR</name>
<feature type="non-terminal residue" evidence="2">
    <location>
        <position position="1"/>
    </location>
</feature>
<organism evidence="2 3">
    <name type="scientific">Mycena citricolor</name>
    <dbReference type="NCBI Taxonomy" id="2018698"/>
    <lineage>
        <taxon>Eukaryota</taxon>
        <taxon>Fungi</taxon>
        <taxon>Dikarya</taxon>
        <taxon>Basidiomycota</taxon>
        <taxon>Agaricomycotina</taxon>
        <taxon>Agaricomycetes</taxon>
        <taxon>Agaricomycetidae</taxon>
        <taxon>Agaricales</taxon>
        <taxon>Marasmiineae</taxon>
        <taxon>Mycenaceae</taxon>
        <taxon>Mycena</taxon>
    </lineage>
</organism>
<dbReference type="Proteomes" id="UP001295794">
    <property type="component" value="Unassembled WGS sequence"/>
</dbReference>
<feature type="compositionally biased region" description="Low complexity" evidence="1">
    <location>
        <begin position="147"/>
        <end position="161"/>
    </location>
</feature>
<proteinExistence type="predicted"/>
<evidence type="ECO:0000256" key="1">
    <source>
        <dbReference type="SAM" id="MobiDB-lite"/>
    </source>
</evidence>
<protein>
    <submittedName>
        <fullName evidence="2">Uncharacterized protein</fullName>
    </submittedName>
</protein>
<dbReference type="EMBL" id="CAVNYO010000108">
    <property type="protein sequence ID" value="CAK5266202.1"/>
    <property type="molecule type" value="Genomic_DNA"/>
</dbReference>
<gene>
    <name evidence="2" type="ORF">MYCIT1_LOCUS7802</name>
</gene>
<feature type="region of interest" description="Disordered" evidence="1">
    <location>
        <begin position="124"/>
        <end position="161"/>
    </location>
</feature>
<accession>A0AAD2Q280</accession>
<sequence>TATRYTEWFKSKLCKKRKNTPLQSWCRARLVASLSPVYQERVKTTQSQARIHHQGDRDDVVLNTAQMQDALYLETFRIDALPRNLEMVVHESAAKEMSLRQGSKGRTSAPALPSVTAARPIPMAARPARMTLPSGARLPSHSSVQIHHPGSPHGSSSLSQI</sequence>